<dbReference type="Gene3D" id="3.40.50.720">
    <property type="entry name" value="NAD(P)-binding Rossmann-like Domain"/>
    <property type="match status" value="1"/>
</dbReference>
<sequence>MFVTGYTGFKGTWLCAMLLRRGAHVGGIALAPHTAPSLWERTPYAPHVDGRLLDVRDAAAVTSAVASFRPQTILHLAAQPLVRRGYAEPVLTYSTNVMGTLHVLDAARTIAELEHIVVVTSDKVYADRPSPGGYREDARLGGSEPYAGSKAAAELVAETYRQAYFSASGCARVVSARAGNVIGGGDFSADRLIPDAYRAIAERRVLALRRPGAVRPWQHVLESLSGYVMLAEATASGNARSDAYNFGPADGTVEVGTVAERFVRGFGLDPRTAIAIESATEHETAVLEVDSTRARSELGWMPRWTTGVAVDRSAAWYRGFLEGEPAAALIDRDIDAYDRMPAPYVSLDGIAGRETGDRG</sequence>
<proteinExistence type="predicted"/>
<gene>
    <name evidence="2" type="primary">rfbG</name>
    <name evidence="2" type="ORF">WPS_15440</name>
</gene>
<dbReference type="AlphaFoldDB" id="A0AAN2C9S4"/>
<feature type="domain" description="NAD(P)-binding" evidence="1">
    <location>
        <begin position="2"/>
        <end position="306"/>
    </location>
</feature>
<dbReference type="NCBIfam" id="TIGR02622">
    <property type="entry name" value="CDP_4_6_dhtase"/>
    <property type="match status" value="1"/>
</dbReference>
<evidence type="ECO:0000313" key="2">
    <source>
        <dbReference type="EMBL" id="BDE06268.1"/>
    </source>
</evidence>
<dbReference type="KEGG" id="vab:WPS_15440"/>
<dbReference type="EMBL" id="AP025523">
    <property type="protein sequence ID" value="BDE06268.1"/>
    <property type="molecule type" value="Genomic_DNA"/>
</dbReference>
<dbReference type="PANTHER" id="PTHR43000">
    <property type="entry name" value="DTDP-D-GLUCOSE 4,6-DEHYDRATASE-RELATED"/>
    <property type="match status" value="1"/>
</dbReference>
<accession>A0AAN2C9S4</accession>
<evidence type="ECO:0000259" key="1">
    <source>
        <dbReference type="Pfam" id="PF16363"/>
    </source>
</evidence>
<keyword evidence="3" id="KW-1185">Reference proteome</keyword>
<dbReference type="Gene3D" id="3.90.25.10">
    <property type="entry name" value="UDP-galactose 4-epimerase, domain 1"/>
    <property type="match status" value="1"/>
</dbReference>
<dbReference type="Pfam" id="PF16363">
    <property type="entry name" value="GDP_Man_Dehyd"/>
    <property type="match status" value="1"/>
</dbReference>
<name>A0AAN2C9S4_UNVUL</name>
<reference evidence="2 3" key="1">
    <citation type="journal article" date="2022" name="ISME Commun">
        <title>Vulcanimicrobium alpinus gen. nov. sp. nov., the first cultivated representative of the candidate phylum 'Eremiobacterota', is a metabolically versatile aerobic anoxygenic phototroph.</title>
        <authorList>
            <person name="Yabe S."/>
            <person name="Muto K."/>
            <person name="Abe K."/>
            <person name="Yokota A."/>
            <person name="Staudigel H."/>
            <person name="Tebo B.M."/>
        </authorList>
    </citation>
    <scope>NUCLEOTIDE SEQUENCE [LARGE SCALE GENOMIC DNA]</scope>
    <source>
        <strain evidence="2 3">WC8-2</strain>
    </source>
</reference>
<protein>
    <submittedName>
        <fullName evidence="2">CDP-glucose 4,6-dehydratase</fullName>
    </submittedName>
</protein>
<dbReference type="Proteomes" id="UP001317532">
    <property type="component" value="Chromosome"/>
</dbReference>
<dbReference type="InterPro" id="IPR016040">
    <property type="entry name" value="NAD(P)-bd_dom"/>
</dbReference>
<organism evidence="2 3">
    <name type="scientific">Vulcanimicrobium alpinum</name>
    <dbReference type="NCBI Taxonomy" id="3016050"/>
    <lineage>
        <taxon>Bacteria</taxon>
        <taxon>Bacillati</taxon>
        <taxon>Vulcanimicrobiota</taxon>
        <taxon>Vulcanimicrobiia</taxon>
        <taxon>Vulcanimicrobiales</taxon>
        <taxon>Vulcanimicrobiaceae</taxon>
        <taxon>Vulcanimicrobium</taxon>
    </lineage>
</organism>
<dbReference type="SUPFAM" id="SSF51735">
    <property type="entry name" value="NAD(P)-binding Rossmann-fold domains"/>
    <property type="match status" value="1"/>
</dbReference>
<dbReference type="InterPro" id="IPR036291">
    <property type="entry name" value="NAD(P)-bd_dom_sf"/>
</dbReference>
<dbReference type="InterPro" id="IPR013445">
    <property type="entry name" value="CDP_4_6_deHydtase"/>
</dbReference>
<evidence type="ECO:0000313" key="3">
    <source>
        <dbReference type="Proteomes" id="UP001317532"/>
    </source>
</evidence>